<reference evidence="2 3" key="1">
    <citation type="submission" date="2016-12" db="EMBL/GenBank/DDBJ databases">
        <authorList>
            <person name="Merino N.M."/>
            <person name="Dana B.M."/>
            <person name="Crawford M.E."/>
            <person name="San Martin J.M."/>
            <person name="Stringer M."/>
            <person name="Nayek S."/>
            <person name="Suri N."/>
            <person name="Hughes L.E."/>
            <person name="Garlena R.A."/>
            <person name="Russell D.A."/>
            <person name="Pope W.H."/>
            <person name="Jacobs-Sera D."/>
            <person name="Hendrix R.W."/>
            <person name="Hatfull G.F."/>
        </authorList>
    </citation>
    <scope>NUCLEOTIDE SEQUENCE [LARGE SCALE GENOMIC DNA]</scope>
</reference>
<protein>
    <submittedName>
        <fullName evidence="2">Uncharacterized protein</fullName>
    </submittedName>
</protein>
<accession>A0A1P8VVY9</accession>
<dbReference type="EMBL" id="KY365739">
    <property type="protein sequence ID" value="APZ82198.1"/>
    <property type="molecule type" value="Genomic_DNA"/>
</dbReference>
<gene>
    <name evidence="2" type="ORF">SEA_BABYGOTBAC_30</name>
</gene>
<sequence>MDAEGFEWPEHDYGHTECSRCGAEAP</sequence>
<name>A0A1P8VVY9_9CAUD</name>
<feature type="region of interest" description="Disordered" evidence="1">
    <location>
        <begin position="1"/>
        <end position="26"/>
    </location>
</feature>
<evidence type="ECO:0000256" key="1">
    <source>
        <dbReference type="SAM" id="MobiDB-lite"/>
    </source>
</evidence>
<feature type="compositionally biased region" description="Basic and acidic residues" evidence="1">
    <location>
        <begin position="8"/>
        <end position="18"/>
    </location>
</feature>
<dbReference type="Proteomes" id="UP000222605">
    <property type="component" value="Segment"/>
</dbReference>
<evidence type="ECO:0000313" key="2">
    <source>
        <dbReference type="EMBL" id="APZ82198.1"/>
    </source>
</evidence>
<evidence type="ECO:0000313" key="3">
    <source>
        <dbReference type="Proteomes" id="UP000222605"/>
    </source>
</evidence>
<proteinExistence type="predicted"/>
<organism evidence="2 3">
    <name type="scientific">Streptomyces phage BabyGotBac</name>
    <dbReference type="NCBI Taxonomy" id="1933692"/>
    <lineage>
        <taxon>Viruses</taxon>
        <taxon>Duplodnaviria</taxon>
        <taxon>Heunggongvirae</taxon>
        <taxon>Uroviricota</taxon>
        <taxon>Caudoviricetes</taxon>
        <taxon>Woodruffvirus</taxon>
        <taxon>Woodruffvirus TP1604</taxon>
    </lineage>
</organism>